<dbReference type="AlphaFoldDB" id="A0A0F9B4P2"/>
<sequence length="46" mass="5593">MLERYEQISKIKGVKNRWEKLRLFSYDERGPRILFFIFASVVMIIA</sequence>
<dbReference type="EMBL" id="LAZR01053968">
    <property type="protein sequence ID" value="KKK79566.1"/>
    <property type="molecule type" value="Genomic_DNA"/>
</dbReference>
<comment type="caution">
    <text evidence="1">The sequence shown here is derived from an EMBL/GenBank/DDBJ whole genome shotgun (WGS) entry which is preliminary data.</text>
</comment>
<feature type="non-terminal residue" evidence="1">
    <location>
        <position position="46"/>
    </location>
</feature>
<accession>A0A0F9B4P2</accession>
<reference evidence="1" key="1">
    <citation type="journal article" date="2015" name="Nature">
        <title>Complex archaea that bridge the gap between prokaryotes and eukaryotes.</title>
        <authorList>
            <person name="Spang A."/>
            <person name="Saw J.H."/>
            <person name="Jorgensen S.L."/>
            <person name="Zaremba-Niedzwiedzka K."/>
            <person name="Martijn J."/>
            <person name="Lind A.E."/>
            <person name="van Eijk R."/>
            <person name="Schleper C."/>
            <person name="Guy L."/>
            <person name="Ettema T.J."/>
        </authorList>
    </citation>
    <scope>NUCLEOTIDE SEQUENCE</scope>
</reference>
<protein>
    <submittedName>
        <fullName evidence="1">Uncharacterized protein</fullName>
    </submittedName>
</protein>
<gene>
    <name evidence="1" type="ORF">LCGC14_2832180</name>
</gene>
<organism evidence="1">
    <name type="scientific">marine sediment metagenome</name>
    <dbReference type="NCBI Taxonomy" id="412755"/>
    <lineage>
        <taxon>unclassified sequences</taxon>
        <taxon>metagenomes</taxon>
        <taxon>ecological metagenomes</taxon>
    </lineage>
</organism>
<evidence type="ECO:0000313" key="1">
    <source>
        <dbReference type="EMBL" id="KKK79566.1"/>
    </source>
</evidence>
<proteinExistence type="predicted"/>
<name>A0A0F9B4P2_9ZZZZ</name>